<evidence type="ECO:0000256" key="1">
    <source>
        <dbReference type="SAM" id="MobiDB-lite"/>
    </source>
</evidence>
<gene>
    <name evidence="2" type="ORF">C7M71_018695</name>
</gene>
<feature type="region of interest" description="Disordered" evidence="1">
    <location>
        <begin position="132"/>
        <end position="156"/>
    </location>
</feature>
<evidence type="ECO:0000313" key="3">
    <source>
        <dbReference type="Proteomes" id="UP000249340"/>
    </source>
</evidence>
<dbReference type="EMBL" id="CP031264">
    <property type="protein sequence ID" value="AXI79142.1"/>
    <property type="molecule type" value="Genomic_DNA"/>
</dbReference>
<sequence>MQMMMADGGGYRALAASVGSKAFSTEVEHLQTFKDRVDQMLADLDDSAASPKRIADQQLTAGHLGSDFGEASDLMTAYTTVHTNLEQLSKTLADQIEAMSITVDASRRGYQNVDEDQLRMLWKIRDRTDASYKAKGLPDTPSTAPSPAATTTENGF</sequence>
<dbReference type="KEGG" id="stri:C7M71_018695"/>
<name>A0A345SZI7_9ACTN</name>
<feature type="compositionally biased region" description="Low complexity" evidence="1">
    <location>
        <begin position="140"/>
        <end position="156"/>
    </location>
</feature>
<protein>
    <submittedName>
        <fullName evidence="2">Uncharacterized protein</fullName>
    </submittedName>
</protein>
<organism evidence="2 3">
    <name type="scientific">Peterkaempfera bronchialis</name>
    <dbReference type="NCBI Taxonomy" id="2126346"/>
    <lineage>
        <taxon>Bacteria</taxon>
        <taxon>Bacillati</taxon>
        <taxon>Actinomycetota</taxon>
        <taxon>Actinomycetes</taxon>
        <taxon>Kitasatosporales</taxon>
        <taxon>Streptomycetaceae</taxon>
        <taxon>Peterkaempfera</taxon>
    </lineage>
</organism>
<dbReference type="OrthoDB" id="3855104at2"/>
<dbReference type="Proteomes" id="UP000249340">
    <property type="component" value="Chromosome"/>
</dbReference>
<keyword evidence="3" id="KW-1185">Reference proteome</keyword>
<dbReference type="RefSeq" id="WP_111492070.1">
    <property type="nucleotide sequence ID" value="NZ_CP031264.1"/>
</dbReference>
<accession>A0A345SZI7</accession>
<reference evidence="3" key="1">
    <citation type="submission" date="2018-07" db="EMBL/GenBank/DDBJ databases">
        <title>Streptacidiphilus bronchialis DSM 106435 chromosome.</title>
        <authorList>
            <person name="Batra D."/>
            <person name="Gulvik C.A."/>
        </authorList>
    </citation>
    <scope>NUCLEOTIDE SEQUENCE [LARGE SCALE GENOMIC DNA]</scope>
    <source>
        <strain evidence="3">DSM 106435</strain>
    </source>
</reference>
<evidence type="ECO:0000313" key="2">
    <source>
        <dbReference type="EMBL" id="AXI79142.1"/>
    </source>
</evidence>
<proteinExistence type="predicted"/>
<dbReference type="AlphaFoldDB" id="A0A345SZI7"/>